<organism evidence="1 2">
    <name type="scientific">Amphimedon queenslandica</name>
    <name type="common">Sponge</name>
    <dbReference type="NCBI Taxonomy" id="400682"/>
    <lineage>
        <taxon>Eukaryota</taxon>
        <taxon>Metazoa</taxon>
        <taxon>Porifera</taxon>
        <taxon>Demospongiae</taxon>
        <taxon>Heteroscleromorpha</taxon>
        <taxon>Haplosclerida</taxon>
        <taxon>Niphatidae</taxon>
        <taxon>Amphimedon</taxon>
    </lineage>
</organism>
<dbReference type="RefSeq" id="XP_019862514.1">
    <property type="nucleotide sequence ID" value="XM_020006955.1"/>
</dbReference>
<dbReference type="RefSeq" id="XP_019862513.1">
    <property type="nucleotide sequence ID" value="XM_020006954.1"/>
</dbReference>
<dbReference type="Proteomes" id="UP000007879">
    <property type="component" value="Unassembled WGS sequence"/>
</dbReference>
<dbReference type="AlphaFoldDB" id="A0AAN0JZH5"/>
<dbReference type="KEGG" id="aqu:109591165"/>
<keyword evidence="2" id="KW-1185">Reference proteome</keyword>
<dbReference type="EnsemblMetazoa" id="XM_020006955.1">
    <property type="protein sequence ID" value="XP_019862514.1"/>
    <property type="gene ID" value="LOC109591165"/>
</dbReference>
<evidence type="ECO:0000313" key="1">
    <source>
        <dbReference type="EnsemblMetazoa" id="XP_019862514.1"/>
    </source>
</evidence>
<sequence>MSLVKRAIDGLERRCFFSMESAAYKYKFMQQLNNSFGSGGMSLALNEAQFSCFIQFIKNECMGTLPIKKAATIVGMQQHSDELRYVLGPEIELDVEGKVVKDDDRIYVWLEGILMDKVPPSIELDEVWPTIKLPINSLILANLLRANEGMLPA</sequence>
<protein>
    <submittedName>
        <fullName evidence="1">Uncharacterized protein</fullName>
    </submittedName>
</protein>
<proteinExistence type="predicted"/>
<accession>A0AAN0JZH5</accession>
<reference evidence="1" key="2">
    <citation type="submission" date="2024-06" db="UniProtKB">
        <authorList>
            <consortium name="EnsemblMetazoa"/>
        </authorList>
    </citation>
    <scope>IDENTIFICATION</scope>
</reference>
<reference evidence="2" key="1">
    <citation type="journal article" date="2010" name="Nature">
        <title>The Amphimedon queenslandica genome and the evolution of animal complexity.</title>
        <authorList>
            <person name="Srivastava M."/>
            <person name="Simakov O."/>
            <person name="Chapman J."/>
            <person name="Fahey B."/>
            <person name="Gauthier M.E."/>
            <person name="Mitros T."/>
            <person name="Richards G.S."/>
            <person name="Conaco C."/>
            <person name="Dacre M."/>
            <person name="Hellsten U."/>
            <person name="Larroux C."/>
            <person name="Putnam N.H."/>
            <person name="Stanke M."/>
            <person name="Adamska M."/>
            <person name="Darling A."/>
            <person name="Degnan S.M."/>
            <person name="Oakley T.H."/>
            <person name="Plachetzki D.C."/>
            <person name="Zhai Y."/>
            <person name="Adamski M."/>
            <person name="Calcino A."/>
            <person name="Cummins S.F."/>
            <person name="Goodstein D.M."/>
            <person name="Harris C."/>
            <person name="Jackson D.J."/>
            <person name="Leys S.P."/>
            <person name="Shu S."/>
            <person name="Woodcroft B.J."/>
            <person name="Vervoort M."/>
            <person name="Kosik K.S."/>
            <person name="Manning G."/>
            <person name="Degnan B.M."/>
            <person name="Rokhsar D.S."/>
        </authorList>
    </citation>
    <scope>NUCLEOTIDE SEQUENCE [LARGE SCALE GENOMIC DNA]</scope>
</reference>
<evidence type="ECO:0000313" key="2">
    <source>
        <dbReference type="Proteomes" id="UP000007879"/>
    </source>
</evidence>
<dbReference type="GeneID" id="109591165"/>
<name>A0AAN0JZH5_AMPQE</name>
<dbReference type="EnsemblMetazoa" id="XM_020006954.1">
    <property type="protein sequence ID" value="XP_019862513.1"/>
    <property type="gene ID" value="LOC109591165"/>
</dbReference>